<dbReference type="PANTHER" id="PTHR37820:SF1">
    <property type="entry name" value="CELL DIVISION PROTEIN FTSQ"/>
    <property type="match status" value="1"/>
</dbReference>
<reference evidence="7 8" key="1">
    <citation type="journal article" date="2018" name="Nat. Biotechnol.">
        <title>A standardized bacterial taxonomy based on genome phylogeny substantially revises the tree of life.</title>
        <authorList>
            <person name="Parks D.H."/>
            <person name="Chuvochina M."/>
            <person name="Waite D.W."/>
            <person name="Rinke C."/>
            <person name="Skarshewski A."/>
            <person name="Chaumeil P.A."/>
            <person name="Hugenholtz P."/>
        </authorList>
    </citation>
    <scope>NUCLEOTIDE SEQUENCE [LARGE SCALE GENOMIC DNA]</scope>
    <source>
        <strain evidence="7">UBA11728</strain>
    </source>
</reference>
<dbReference type="InterPro" id="IPR050487">
    <property type="entry name" value="FtsQ_DivIB"/>
</dbReference>
<protein>
    <submittedName>
        <fullName evidence="7">Uncharacterized protein</fullName>
    </submittedName>
</protein>
<keyword evidence="5" id="KW-0131">Cell cycle</keyword>
<evidence type="ECO:0000313" key="7">
    <source>
        <dbReference type="EMBL" id="HCL01660.1"/>
    </source>
</evidence>
<organism evidence="7 8">
    <name type="scientific">Lachnoclostridium phytofermentans</name>
    <dbReference type="NCBI Taxonomy" id="66219"/>
    <lineage>
        <taxon>Bacteria</taxon>
        <taxon>Bacillati</taxon>
        <taxon>Bacillota</taxon>
        <taxon>Clostridia</taxon>
        <taxon>Lachnospirales</taxon>
        <taxon>Lachnospiraceae</taxon>
    </lineage>
</organism>
<proteinExistence type="predicted"/>
<sequence>MVRQLQKRVRRKRGPALYIKLTILLIILIAVIVLFMNFRLENVIVEGTTRYTEEEIKNRLITEKTDQITLFYYLRQRFSEPVTIPFVEKVVVSMENRNTIHVTVYEKRVVGCVEMMGSYLYFDKDGIVVESTRDKLEDIPQVTGLKFNKLVLHEKLEVQKEGLFETILNVTKLIKKNELPIDAMRFNSDYELTLISGDVQVLLGRKDFYDEQLAALKYILEAAGDKKQSIDMKNYSKNNKKIISKPLN</sequence>
<evidence type="ECO:0000256" key="6">
    <source>
        <dbReference type="SAM" id="Phobius"/>
    </source>
</evidence>
<dbReference type="PANTHER" id="PTHR37820">
    <property type="entry name" value="CELL DIVISION PROTEIN DIVIB"/>
    <property type="match status" value="1"/>
</dbReference>
<gene>
    <name evidence="7" type="ORF">DHW61_04465</name>
</gene>
<comment type="caution">
    <text evidence="7">The sequence shown here is derived from an EMBL/GenBank/DDBJ whole genome shotgun (WGS) entry which is preliminary data.</text>
</comment>
<keyword evidence="3 6" id="KW-0812">Transmembrane</keyword>
<evidence type="ECO:0000256" key="3">
    <source>
        <dbReference type="ARBA" id="ARBA00022692"/>
    </source>
</evidence>
<evidence type="ECO:0000256" key="1">
    <source>
        <dbReference type="ARBA" id="ARBA00022475"/>
    </source>
</evidence>
<dbReference type="AlphaFoldDB" id="A0A3D2X3D7"/>
<dbReference type="GO" id="GO:0005886">
    <property type="term" value="C:plasma membrane"/>
    <property type="evidence" value="ECO:0007669"/>
    <property type="project" value="TreeGrafter"/>
</dbReference>
<name>A0A3D2X3D7_9FIRM</name>
<keyword evidence="6" id="KW-0472">Membrane</keyword>
<keyword evidence="1" id="KW-1003">Cell membrane</keyword>
<evidence type="ECO:0000313" key="8">
    <source>
        <dbReference type="Proteomes" id="UP000262969"/>
    </source>
</evidence>
<feature type="transmembrane region" description="Helical" evidence="6">
    <location>
        <begin position="21"/>
        <end position="40"/>
    </location>
</feature>
<dbReference type="GO" id="GO:0051301">
    <property type="term" value="P:cell division"/>
    <property type="evidence" value="ECO:0007669"/>
    <property type="project" value="UniProtKB-KW"/>
</dbReference>
<keyword evidence="2" id="KW-0132">Cell division</keyword>
<evidence type="ECO:0000256" key="5">
    <source>
        <dbReference type="ARBA" id="ARBA00023306"/>
    </source>
</evidence>
<dbReference type="Proteomes" id="UP000262969">
    <property type="component" value="Unassembled WGS sequence"/>
</dbReference>
<evidence type="ECO:0000256" key="4">
    <source>
        <dbReference type="ARBA" id="ARBA00022989"/>
    </source>
</evidence>
<evidence type="ECO:0000256" key="2">
    <source>
        <dbReference type="ARBA" id="ARBA00022618"/>
    </source>
</evidence>
<keyword evidence="4 6" id="KW-1133">Transmembrane helix</keyword>
<accession>A0A3D2X3D7</accession>
<dbReference type="EMBL" id="DPVV01000155">
    <property type="protein sequence ID" value="HCL01660.1"/>
    <property type="molecule type" value="Genomic_DNA"/>
</dbReference>